<keyword evidence="1" id="KW-0812">Transmembrane</keyword>
<dbReference type="Proteomes" id="UP001209540">
    <property type="component" value="Unassembled WGS sequence"/>
</dbReference>
<keyword evidence="1" id="KW-0472">Membrane</keyword>
<dbReference type="EMBL" id="JAIXMP010000058">
    <property type="protein sequence ID" value="KAI9244549.1"/>
    <property type="molecule type" value="Genomic_DNA"/>
</dbReference>
<evidence type="ECO:0000313" key="2">
    <source>
        <dbReference type="EMBL" id="KAI9244549.1"/>
    </source>
</evidence>
<comment type="caution">
    <text evidence="2">The sequence shown here is derived from an EMBL/GenBank/DDBJ whole genome shotgun (WGS) entry which is preliminary data.</text>
</comment>
<evidence type="ECO:0000256" key="1">
    <source>
        <dbReference type="SAM" id="Phobius"/>
    </source>
</evidence>
<proteinExistence type="predicted"/>
<feature type="transmembrane region" description="Helical" evidence="1">
    <location>
        <begin position="209"/>
        <end position="231"/>
    </location>
</feature>
<keyword evidence="1" id="KW-1133">Transmembrane helix</keyword>
<reference evidence="2" key="2">
    <citation type="submission" date="2023-02" db="EMBL/GenBank/DDBJ databases">
        <authorList>
            <consortium name="DOE Joint Genome Institute"/>
            <person name="Mondo S.J."/>
            <person name="Chang Y."/>
            <person name="Wang Y."/>
            <person name="Ahrendt S."/>
            <person name="Andreopoulos W."/>
            <person name="Barry K."/>
            <person name="Beard J."/>
            <person name="Benny G.L."/>
            <person name="Blankenship S."/>
            <person name="Bonito G."/>
            <person name="Cuomo C."/>
            <person name="Desiro A."/>
            <person name="Gervers K.A."/>
            <person name="Hundley H."/>
            <person name="Kuo A."/>
            <person name="LaButti K."/>
            <person name="Lang B.F."/>
            <person name="Lipzen A."/>
            <person name="O'Donnell K."/>
            <person name="Pangilinan J."/>
            <person name="Reynolds N."/>
            <person name="Sandor L."/>
            <person name="Smith M.W."/>
            <person name="Tsang A."/>
            <person name="Grigoriev I.V."/>
            <person name="Stajich J.E."/>
            <person name="Spatafora J.W."/>
        </authorList>
    </citation>
    <scope>NUCLEOTIDE SEQUENCE</scope>
    <source>
        <strain evidence="2">RSA 2281</strain>
    </source>
</reference>
<evidence type="ECO:0000313" key="3">
    <source>
        <dbReference type="Proteomes" id="UP001209540"/>
    </source>
</evidence>
<keyword evidence="3" id="KW-1185">Reference proteome</keyword>
<feature type="transmembrane region" description="Helical" evidence="1">
    <location>
        <begin position="40"/>
        <end position="60"/>
    </location>
</feature>
<accession>A0AAD5P7C5</accession>
<feature type="transmembrane region" description="Helical" evidence="1">
    <location>
        <begin position="80"/>
        <end position="98"/>
    </location>
</feature>
<feature type="transmembrane region" description="Helical" evidence="1">
    <location>
        <begin position="6"/>
        <end position="28"/>
    </location>
</feature>
<organism evidence="2 3">
    <name type="scientific">Phascolomyces articulosus</name>
    <dbReference type="NCBI Taxonomy" id="60185"/>
    <lineage>
        <taxon>Eukaryota</taxon>
        <taxon>Fungi</taxon>
        <taxon>Fungi incertae sedis</taxon>
        <taxon>Mucoromycota</taxon>
        <taxon>Mucoromycotina</taxon>
        <taxon>Mucoromycetes</taxon>
        <taxon>Mucorales</taxon>
        <taxon>Lichtheimiaceae</taxon>
        <taxon>Phascolomyces</taxon>
    </lineage>
</organism>
<reference evidence="2" key="1">
    <citation type="journal article" date="2022" name="IScience">
        <title>Evolution of zygomycete secretomes and the origins of terrestrial fungal ecologies.</title>
        <authorList>
            <person name="Chang Y."/>
            <person name="Wang Y."/>
            <person name="Mondo S."/>
            <person name="Ahrendt S."/>
            <person name="Andreopoulos W."/>
            <person name="Barry K."/>
            <person name="Beard J."/>
            <person name="Benny G.L."/>
            <person name="Blankenship S."/>
            <person name="Bonito G."/>
            <person name="Cuomo C."/>
            <person name="Desiro A."/>
            <person name="Gervers K.A."/>
            <person name="Hundley H."/>
            <person name="Kuo A."/>
            <person name="LaButti K."/>
            <person name="Lang B.F."/>
            <person name="Lipzen A."/>
            <person name="O'Donnell K."/>
            <person name="Pangilinan J."/>
            <person name="Reynolds N."/>
            <person name="Sandor L."/>
            <person name="Smith M.E."/>
            <person name="Tsang A."/>
            <person name="Grigoriev I.V."/>
            <person name="Stajich J.E."/>
            <person name="Spatafora J.W."/>
        </authorList>
    </citation>
    <scope>NUCLEOTIDE SEQUENCE</scope>
    <source>
        <strain evidence="2">RSA 2281</strain>
    </source>
</reference>
<dbReference type="AlphaFoldDB" id="A0AAD5P7C5"/>
<protein>
    <submittedName>
        <fullName evidence="2">Uncharacterized protein</fullName>
    </submittedName>
</protein>
<feature type="transmembrane region" description="Helical" evidence="1">
    <location>
        <begin position="135"/>
        <end position="159"/>
    </location>
</feature>
<feature type="transmembrane region" description="Helical" evidence="1">
    <location>
        <begin position="251"/>
        <end position="272"/>
    </location>
</feature>
<feature type="transmembrane region" description="Helical" evidence="1">
    <location>
        <begin position="179"/>
        <end position="197"/>
    </location>
</feature>
<sequence length="362" mass="40824">MVNFFALHAAFSSIILALSVYGGITAVWQAVRTKKYYGRYMIIMAACIFVLIPVSTYLAYLSGVSETSWSENISMSTVRYFFYAMFTPLLYCVFFEVCRSLMAAAKEGNKEEHNNNDNTNNVSSQSGKKIPMYMYIIYLSYFWTFLICICSIAYAGVYANAYSSPNNTPDTSFFNLRKFTKHGNWAFVVFAGLELYYTHQQLRPYIKTLSIYFIFILIATIGITVEDALAADPSCVFDEGCIVAADVVGFLLSRIIGLLGLIFAAIASVKYWQDSPSQQQQQQQYIYPAAAIQPQQQFMMQAPQAFMVAPPVAANSSSQIYQQQQQYPIVQVPQYQLQQYAGQQHPIIVQLPIINNQPPPQG</sequence>
<gene>
    <name evidence="2" type="ORF">BDA99DRAFT_528918</name>
</gene>
<name>A0AAD5P7C5_9FUNG</name>